<dbReference type="InterPro" id="IPR022675">
    <property type="entry name" value="G6P_DH_C"/>
</dbReference>
<feature type="binding site" evidence="7">
    <location>
        <position position="177"/>
    </location>
    <ligand>
        <name>substrate</name>
    </ligand>
</feature>
<dbReference type="SUPFAM" id="SSF55347">
    <property type="entry name" value="Glyceraldehyde-3-phosphate dehydrogenase-like, C-terminal domain"/>
    <property type="match status" value="1"/>
</dbReference>
<keyword evidence="12" id="KW-1185">Reference proteome</keyword>
<dbReference type="PIRSF" id="PIRSF000110">
    <property type="entry name" value="G6PD"/>
    <property type="match status" value="1"/>
</dbReference>
<evidence type="ECO:0000256" key="3">
    <source>
        <dbReference type="ARBA" id="ARBA00022526"/>
    </source>
</evidence>
<protein>
    <recommendedName>
        <fullName evidence="7">Glucose-6-phosphate 1-dehydrogenase</fullName>
        <shortName evidence="7">G6PD</shortName>
        <ecNumber evidence="7">1.1.1.49</ecNumber>
    </recommendedName>
</protein>
<feature type="binding site" evidence="7">
    <location>
        <position position="215"/>
    </location>
    <ligand>
        <name>substrate</name>
    </ligand>
</feature>
<dbReference type="EMBL" id="FTNT01000011">
    <property type="protein sequence ID" value="SIS18919.1"/>
    <property type="molecule type" value="Genomic_DNA"/>
</dbReference>
<evidence type="ECO:0000259" key="10">
    <source>
        <dbReference type="Pfam" id="PF02781"/>
    </source>
</evidence>
<evidence type="ECO:0000256" key="7">
    <source>
        <dbReference type="HAMAP-Rule" id="MF_00966"/>
    </source>
</evidence>
<evidence type="ECO:0000256" key="1">
    <source>
        <dbReference type="ARBA" id="ARBA00004937"/>
    </source>
</evidence>
<dbReference type="GO" id="GO:0006006">
    <property type="term" value="P:glucose metabolic process"/>
    <property type="evidence" value="ECO:0007669"/>
    <property type="project" value="UniProtKB-KW"/>
</dbReference>
<comment type="catalytic activity">
    <reaction evidence="7">
        <text>D-glucose 6-phosphate + NADP(+) = 6-phospho-D-glucono-1,5-lactone + NADPH + H(+)</text>
        <dbReference type="Rhea" id="RHEA:15841"/>
        <dbReference type="ChEBI" id="CHEBI:15378"/>
        <dbReference type="ChEBI" id="CHEBI:57783"/>
        <dbReference type="ChEBI" id="CHEBI:57955"/>
        <dbReference type="ChEBI" id="CHEBI:58349"/>
        <dbReference type="ChEBI" id="CHEBI:61548"/>
        <dbReference type="EC" id="1.1.1.49"/>
    </reaction>
</comment>
<feature type="binding site" evidence="7">
    <location>
        <position position="234"/>
    </location>
    <ligand>
        <name>substrate</name>
    </ligand>
</feature>
<feature type="binding site" evidence="7">
    <location>
        <position position="181"/>
    </location>
    <ligand>
        <name>substrate</name>
    </ligand>
</feature>
<dbReference type="InterPro" id="IPR001282">
    <property type="entry name" value="G6P_DH"/>
</dbReference>
<comment type="function">
    <text evidence="7">Catalyzes the oxidation of glucose 6-phosphate to 6-phosphogluconolactone.</text>
</comment>
<dbReference type="PRINTS" id="PR00079">
    <property type="entry name" value="G6PDHDRGNASE"/>
</dbReference>
<evidence type="ECO:0000313" key="12">
    <source>
        <dbReference type="Proteomes" id="UP000186218"/>
    </source>
</evidence>
<feature type="region of interest" description="Disordered" evidence="8">
    <location>
        <begin position="445"/>
        <end position="470"/>
    </location>
</feature>
<dbReference type="GO" id="GO:0050661">
    <property type="term" value="F:NADP binding"/>
    <property type="evidence" value="ECO:0007669"/>
    <property type="project" value="UniProtKB-UniRule"/>
</dbReference>
<dbReference type="AlphaFoldDB" id="A0A1N7H258"/>
<dbReference type="HAMAP" id="MF_00966">
    <property type="entry name" value="G6PD"/>
    <property type="match status" value="1"/>
</dbReference>
<keyword evidence="4 7" id="KW-0521">NADP</keyword>
<dbReference type="PANTHER" id="PTHR23429">
    <property type="entry name" value="GLUCOSE-6-PHOSPHATE 1-DEHYDROGENASE G6PD"/>
    <property type="match status" value="1"/>
</dbReference>
<feature type="binding site" evidence="7">
    <location>
        <position position="147"/>
    </location>
    <ligand>
        <name>NADP(+)</name>
        <dbReference type="ChEBI" id="CHEBI:58349"/>
    </ligand>
</feature>
<comment type="similarity">
    <text evidence="2 7">Belongs to the glucose-6-phosphate dehydrogenase family.</text>
</comment>
<comment type="pathway">
    <text evidence="1 7">Carbohydrate degradation; pentose phosphate pathway; D-ribulose 5-phosphate from D-glucose 6-phosphate (oxidative stage): step 1/3.</text>
</comment>
<dbReference type="EC" id="1.1.1.49" evidence="7"/>
<dbReference type="GO" id="GO:0004345">
    <property type="term" value="F:glucose-6-phosphate dehydrogenase activity"/>
    <property type="evidence" value="ECO:0007669"/>
    <property type="project" value="UniProtKB-UniRule"/>
</dbReference>
<dbReference type="InterPro" id="IPR036291">
    <property type="entry name" value="NAD(P)-bd_dom_sf"/>
</dbReference>
<dbReference type="InterPro" id="IPR022674">
    <property type="entry name" value="G6P_DH_NAD-bd"/>
</dbReference>
<comment type="caution">
    <text evidence="7">Lacks conserved residue(s) required for the propagation of feature annotation.</text>
</comment>
<keyword evidence="5 7" id="KW-0560">Oxidoreductase</keyword>
<evidence type="ECO:0000256" key="2">
    <source>
        <dbReference type="ARBA" id="ARBA00009975"/>
    </source>
</evidence>
<sequence length="470" mass="51477">MADDTATIFVLFGSTGDLAKRMVLPAFFELERAGLLPTHWALVGNGRGHRSDDDFRQHVRDSLDEFDTAPSDDEWEPFAKNLYFAGGGFTADDPGDLLDVIADLTGTLGDDRQLVLYLALPPSVFVDYTEAIGAHDLAKGSRVVYEKPFGTSPKSFEELDEVVHRYFDETQVYRIDHFLGKESTQNLHVLRFANGMVSGVWNREHVEEVQIDIPETLDIDDRAEFYDSTGAFLDMIVTHLFQVAAEVAMEPPLSLSADDLQTARESVIAGFRPIDPDDVVLGQYEGYRDTDGVSDDSATDTFVAMRLWVDTDRWRGVPFVLRTGKELGVSAQQVSLIFRRPDDGPITHLPADGTVLTFDLSGDGAVDLTVTVKEPGPGLHLTLGHTEMDLDAIADGLSPYSRLILDTLHGDRSLFTRPDGLSHVWHVAAPVLDNPPTPQPYARGSMGPGAADRLPGPPGWILTGADATKG</sequence>
<dbReference type="Pfam" id="PF02781">
    <property type="entry name" value="G6PD_C"/>
    <property type="match status" value="1"/>
</dbReference>
<dbReference type="Gene3D" id="3.30.360.10">
    <property type="entry name" value="Dihydrodipicolinate Reductase, domain 2"/>
    <property type="match status" value="1"/>
</dbReference>
<dbReference type="Proteomes" id="UP000186218">
    <property type="component" value="Unassembled WGS sequence"/>
</dbReference>
<keyword evidence="6 7" id="KW-0119">Carbohydrate metabolism</keyword>
<dbReference type="SUPFAM" id="SSF51735">
    <property type="entry name" value="NAD(P)-binding Rossmann-fold domains"/>
    <property type="match status" value="1"/>
</dbReference>
<evidence type="ECO:0000256" key="6">
    <source>
        <dbReference type="ARBA" id="ARBA00023277"/>
    </source>
</evidence>
<evidence type="ECO:0000259" key="9">
    <source>
        <dbReference type="Pfam" id="PF00479"/>
    </source>
</evidence>
<proteinExistence type="inferred from homology"/>
<dbReference type="GO" id="GO:0009051">
    <property type="term" value="P:pentose-phosphate shunt, oxidative branch"/>
    <property type="evidence" value="ECO:0007669"/>
    <property type="project" value="TreeGrafter"/>
</dbReference>
<gene>
    <name evidence="7" type="primary">zwf</name>
    <name evidence="11" type="ORF">SAMN05445060_3400</name>
</gene>
<feature type="domain" description="Glucose-6-phosphate dehydrogenase NAD-binding" evidence="9">
    <location>
        <begin position="10"/>
        <end position="186"/>
    </location>
</feature>
<dbReference type="RefSeq" id="WP_076481904.1">
    <property type="nucleotide sequence ID" value="NZ_FTNT01000011.1"/>
</dbReference>
<evidence type="ECO:0000256" key="5">
    <source>
        <dbReference type="ARBA" id="ARBA00023002"/>
    </source>
</evidence>
<feature type="binding site" evidence="7">
    <location>
        <begin position="13"/>
        <end position="20"/>
    </location>
    <ligand>
        <name>NADP(+)</name>
        <dbReference type="ChEBI" id="CHEBI:58349"/>
    </ligand>
</feature>
<feature type="binding site" evidence="7">
    <location>
        <position position="325"/>
    </location>
    <ligand>
        <name>substrate</name>
    </ligand>
</feature>
<feature type="binding site" evidence="7">
    <location>
        <position position="47"/>
    </location>
    <ligand>
        <name>NADP(+)</name>
        <dbReference type="ChEBI" id="CHEBI:58349"/>
    </ligand>
</feature>
<evidence type="ECO:0000313" key="11">
    <source>
        <dbReference type="EMBL" id="SIS18919.1"/>
    </source>
</evidence>
<evidence type="ECO:0000256" key="8">
    <source>
        <dbReference type="SAM" id="MobiDB-lite"/>
    </source>
</evidence>
<dbReference type="STRING" id="1344003.SAMN05445060_3400"/>
<dbReference type="Gene3D" id="3.40.50.720">
    <property type="entry name" value="NAD(P)-binding Rossmann-like Domain"/>
    <property type="match status" value="1"/>
</dbReference>
<feature type="domain" description="Glucose-6-phosphate dehydrogenase C-terminal" evidence="10">
    <location>
        <begin position="189"/>
        <end position="454"/>
    </location>
</feature>
<dbReference type="PROSITE" id="PS00069">
    <property type="entry name" value="G6P_DEHYDROGENASE"/>
    <property type="match status" value="1"/>
</dbReference>
<dbReference type="PANTHER" id="PTHR23429:SF0">
    <property type="entry name" value="GLUCOSE-6-PHOSPHATE 1-DEHYDROGENASE"/>
    <property type="match status" value="1"/>
</dbReference>
<reference evidence="11 12" key="1">
    <citation type="submission" date="2017-01" db="EMBL/GenBank/DDBJ databases">
        <authorList>
            <person name="Mah S.A."/>
            <person name="Swanson W.J."/>
            <person name="Moy G.W."/>
            <person name="Vacquier V.D."/>
        </authorList>
    </citation>
    <scope>NUCLEOTIDE SEQUENCE [LARGE SCALE GENOMIC DNA]</scope>
    <source>
        <strain evidence="11 12">CPCC 203464</strain>
    </source>
</reference>
<dbReference type="UniPathway" id="UPA00115">
    <property type="reaction ID" value="UER00408"/>
</dbReference>
<dbReference type="OrthoDB" id="9802739at2"/>
<evidence type="ECO:0000256" key="4">
    <source>
        <dbReference type="ARBA" id="ARBA00022857"/>
    </source>
</evidence>
<name>A0A1N7H258_9NOCA</name>
<feature type="active site" description="Proton acceptor" evidence="7">
    <location>
        <position position="239"/>
    </location>
</feature>
<dbReference type="InterPro" id="IPR019796">
    <property type="entry name" value="G6P_DH_AS"/>
</dbReference>
<accession>A0A1N7H258</accession>
<dbReference type="GO" id="GO:0005829">
    <property type="term" value="C:cytosol"/>
    <property type="evidence" value="ECO:0007669"/>
    <property type="project" value="TreeGrafter"/>
</dbReference>
<organism evidence="11 12">
    <name type="scientific">Williamsia sterculiae</name>
    <dbReference type="NCBI Taxonomy" id="1344003"/>
    <lineage>
        <taxon>Bacteria</taxon>
        <taxon>Bacillati</taxon>
        <taxon>Actinomycetota</taxon>
        <taxon>Actinomycetes</taxon>
        <taxon>Mycobacteriales</taxon>
        <taxon>Nocardiaceae</taxon>
        <taxon>Williamsia</taxon>
    </lineage>
</organism>
<dbReference type="Pfam" id="PF00479">
    <property type="entry name" value="G6PD_N"/>
    <property type="match status" value="1"/>
</dbReference>
<keyword evidence="3 7" id="KW-0313">Glucose metabolism</keyword>